<evidence type="ECO:0000313" key="1">
    <source>
        <dbReference type="EMBL" id="OWZ20155.1"/>
    </source>
</evidence>
<protein>
    <submittedName>
        <fullName evidence="1">Uncharacterized protein</fullName>
    </submittedName>
</protein>
<keyword evidence="2" id="KW-1185">Reference proteome</keyword>
<dbReference type="EMBL" id="NBNE01000355">
    <property type="protein sequence ID" value="OWZ20155.1"/>
    <property type="molecule type" value="Genomic_DNA"/>
</dbReference>
<proteinExistence type="predicted"/>
<dbReference type="Proteomes" id="UP000198211">
    <property type="component" value="Unassembled WGS sequence"/>
</dbReference>
<dbReference type="OrthoDB" id="165559at2759"/>
<dbReference type="AlphaFoldDB" id="A0A225WRA6"/>
<comment type="caution">
    <text evidence="1">The sequence shown here is derived from an EMBL/GenBank/DDBJ whole genome shotgun (WGS) entry which is preliminary data.</text>
</comment>
<name>A0A225WRA6_9STRA</name>
<reference evidence="2" key="1">
    <citation type="submission" date="2017-03" db="EMBL/GenBank/DDBJ databases">
        <title>Phytopthora megakarya and P. palmivora, two closely related causual agents of cacao black pod achieved similar genome size and gene model numbers by different mechanisms.</title>
        <authorList>
            <person name="Ali S."/>
            <person name="Shao J."/>
            <person name="Larry D.J."/>
            <person name="Kronmiller B."/>
            <person name="Shen D."/>
            <person name="Strem M.D."/>
            <person name="Melnick R.L."/>
            <person name="Guiltinan M.J."/>
            <person name="Tyler B.M."/>
            <person name="Meinhardt L.W."/>
            <person name="Bailey B.A."/>
        </authorList>
    </citation>
    <scope>NUCLEOTIDE SEQUENCE [LARGE SCALE GENOMIC DNA]</scope>
    <source>
        <strain evidence="2">zdho120</strain>
    </source>
</reference>
<gene>
    <name evidence="1" type="ORF">PHMEG_0005477</name>
</gene>
<organism evidence="1 2">
    <name type="scientific">Phytophthora megakarya</name>
    <dbReference type="NCBI Taxonomy" id="4795"/>
    <lineage>
        <taxon>Eukaryota</taxon>
        <taxon>Sar</taxon>
        <taxon>Stramenopiles</taxon>
        <taxon>Oomycota</taxon>
        <taxon>Peronosporomycetes</taxon>
        <taxon>Peronosporales</taxon>
        <taxon>Peronosporaceae</taxon>
        <taxon>Phytophthora</taxon>
    </lineage>
</organism>
<accession>A0A225WRA6</accession>
<sequence>MEEEHNALRQELKHARNSIPHEKVRFLDSYTHERNFSIHRTYGLGQGGIFTLPVDRFKW</sequence>
<evidence type="ECO:0000313" key="2">
    <source>
        <dbReference type="Proteomes" id="UP000198211"/>
    </source>
</evidence>